<name>A0A7V8V242_9BACT</name>
<dbReference type="PROSITE" id="PS00409">
    <property type="entry name" value="PROKAR_NTER_METHYL"/>
    <property type="match status" value="1"/>
</dbReference>
<dbReference type="AlphaFoldDB" id="A0A7V8V242"/>
<dbReference type="PANTHER" id="PTHR30093:SF2">
    <property type="entry name" value="TYPE II SECRETION SYSTEM PROTEIN H"/>
    <property type="match status" value="1"/>
</dbReference>
<organism evidence="2 3">
    <name type="scientific">Bremerella alba</name>
    <dbReference type="NCBI Taxonomy" id="980252"/>
    <lineage>
        <taxon>Bacteria</taxon>
        <taxon>Pseudomonadati</taxon>
        <taxon>Planctomycetota</taxon>
        <taxon>Planctomycetia</taxon>
        <taxon>Pirellulales</taxon>
        <taxon>Pirellulaceae</taxon>
        <taxon>Bremerella</taxon>
    </lineage>
</organism>
<comment type="caution">
    <text evidence="2">The sequence shown here is derived from an EMBL/GenBank/DDBJ whole genome shotgun (WGS) entry which is preliminary data.</text>
</comment>
<evidence type="ECO:0000313" key="3">
    <source>
        <dbReference type="Proteomes" id="UP000551616"/>
    </source>
</evidence>
<reference evidence="2 3" key="1">
    <citation type="submission" date="2020-05" db="EMBL/GenBank/DDBJ databases">
        <title>Bremerella alba sp. nov., a novel planctomycete isolated from the surface of the macroalga Fucus spiralis.</title>
        <authorList>
            <person name="Godinho O."/>
            <person name="Botelho R."/>
            <person name="Albuquerque L."/>
            <person name="Wiegand S."/>
            <person name="Da Costa M.S."/>
            <person name="Lobo-Da-Cunha A."/>
            <person name="Jogler C."/>
            <person name="Lage O.M."/>
        </authorList>
    </citation>
    <scope>NUCLEOTIDE SEQUENCE [LARGE SCALE GENOMIC DNA]</scope>
    <source>
        <strain evidence="2 3">FF15</strain>
    </source>
</reference>
<accession>A0A7V8V242</accession>
<dbReference type="RefSeq" id="WP_207395060.1">
    <property type="nucleotide sequence ID" value="NZ_JABRWO010000002.1"/>
</dbReference>
<dbReference type="InterPro" id="IPR027558">
    <property type="entry name" value="Pre_pil_HX9DG_C"/>
</dbReference>
<feature type="domain" description="DUF1559" evidence="1">
    <location>
        <begin position="35"/>
        <end position="310"/>
    </location>
</feature>
<dbReference type="Pfam" id="PF07963">
    <property type="entry name" value="N_methyl"/>
    <property type="match status" value="1"/>
</dbReference>
<dbReference type="Pfam" id="PF07596">
    <property type="entry name" value="SBP_bac_10"/>
    <property type="match status" value="1"/>
</dbReference>
<evidence type="ECO:0000313" key="2">
    <source>
        <dbReference type="EMBL" id="MBA2113553.1"/>
    </source>
</evidence>
<dbReference type="PANTHER" id="PTHR30093">
    <property type="entry name" value="GENERAL SECRETION PATHWAY PROTEIN G"/>
    <property type="match status" value="1"/>
</dbReference>
<dbReference type="InterPro" id="IPR011453">
    <property type="entry name" value="DUF1559"/>
</dbReference>
<dbReference type="NCBIfam" id="TIGR02532">
    <property type="entry name" value="IV_pilin_GFxxxE"/>
    <property type="match status" value="1"/>
</dbReference>
<dbReference type="SUPFAM" id="SSF54523">
    <property type="entry name" value="Pili subunits"/>
    <property type="match status" value="1"/>
</dbReference>
<protein>
    <recommendedName>
        <fullName evidence="1">DUF1559 domain-containing protein</fullName>
    </recommendedName>
</protein>
<keyword evidence="3" id="KW-1185">Reference proteome</keyword>
<evidence type="ECO:0000259" key="1">
    <source>
        <dbReference type="Pfam" id="PF07596"/>
    </source>
</evidence>
<dbReference type="Proteomes" id="UP000551616">
    <property type="component" value="Unassembled WGS sequence"/>
</dbReference>
<dbReference type="InterPro" id="IPR012902">
    <property type="entry name" value="N_methyl_site"/>
</dbReference>
<gene>
    <name evidence="2" type="ORF">HOV93_07020</name>
</gene>
<dbReference type="EMBL" id="JABRWO010000002">
    <property type="protein sequence ID" value="MBA2113553.1"/>
    <property type="molecule type" value="Genomic_DNA"/>
</dbReference>
<proteinExistence type="predicted"/>
<dbReference type="NCBIfam" id="TIGR04294">
    <property type="entry name" value="pre_pil_HX9DG"/>
    <property type="match status" value="1"/>
</dbReference>
<dbReference type="InterPro" id="IPR045584">
    <property type="entry name" value="Pilin-like"/>
</dbReference>
<sequence length="329" mass="35343">MAHRSRTMRGFTLVELLVVIAIIGVLIALLLPAVQQAREAARRIQCSNNLKQIGLAMHNYHDVYGCFPAAFYKRPDGVSSSRHGPGWAWGVMLLPQMEQDARFEGLRVHERHASDDADILQYSQAQIDGYRCPSMPGGTLNEAVPSSSTSPAHGLSSYKGVFGDRNMQYNYSDDICSGYFAGSCPGSENGMFGANSDVKFRDITDGTTNTVMIGECAYGTNGTIDEGTGDPMDYKGSIWIGITSNGASSSGSPSGYNTMSTFRGVTGSGTASRFYMPNGESIYSFGSHHPGGAQFVLGDGSVRFLPENIDGYIVNRLGARDDGEVVGEF</sequence>
<dbReference type="Gene3D" id="3.30.700.10">
    <property type="entry name" value="Glycoprotein, Type 4 Pilin"/>
    <property type="match status" value="1"/>
</dbReference>